<sequence length="386" mass="43020">MDVLDPAIAMQIVSRTMSILGHNVNVMNSRGVILGSGDNLRIGAVHEGALLAITQNRVVEITAEVASGLIGVKPGINLPLHYQGEIIGVIGITGEFKEITPYGQLLKMTAEMIVEQANLQDNLQWENRQKEAFILQLVKGELPHKAQLTEWAAQLGVSLETPRVAAIIEVSDLNASVQHDGHGANNLKEISRLLQHPERDNLVAMTSLNQLVILKPALLDGKQWDPILESTRIDSLLKRLPAHLKDRIKIALGHYFPSIEGIAHSYQTAQETLSIGKQMNSEERKYLFEDYSLQVLLSGLKHNWRGEVLSSHYKQLQSVDKKGVLRKTLAAYTTHFGDLQHCANALHIHRNTLRYRLDKIQAITHVDIHTLDGLFSLYLGQLITDQ</sequence>
<dbReference type="Gene3D" id="1.10.10.2840">
    <property type="entry name" value="PucR C-terminal helix-turn-helix domain"/>
    <property type="match status" value="1"/>
</dbReference>
<accession>A0A847R0T6</accession>
<dbReference type="Pfam" id="PF13556">
    <property type="entry name" value="HTH_30"/>
    <property type="match status" value="1"/>
</dbReference>
<protein>
    <submittedName>
        <fullName evidence="5">CdaR family transcriptional regulator</fullName>
    </submittedName>
</protein>
<dbReference type="InterPro" id="IPR008599">
    <property type="entry name" value="Diacid_rec"/>
</dbReference>
<evidence type="ECO:0000256" key="1">
    <source>
        <dbReference type="ARBA" id="ARBA00006754"/>
    </source>
</evidence>
<dbReference type="Pfam" id="PF17853">
    <property type="entry name" value="GGDEF_2"/>
    <property type="match status" value="1"/>
</dbReference>
<dbReference type="AlphaFoldDB" id="A0A847R0T6"/>
<keyword evidence="6" id="KW-1185">Reference proteome</keyword>
<feature type="domain" description="PucR C-terminal helix-turn-helix" evidence="3">
    <location>
        <begin position="325"/>
        <end position="380"/>
    </location>
</feature>
<feature type="domain" description="Putative sugar diacid recognition" evidence="2">
    <location>
        <begin position="4"/>
        <end position="137"/>
    </location>
</feature>
<dbReference type="Pfam" id="PF05651">
    <property type="entry name" value="Diacid_rec"/>
    <property type="match status" value="1"/>
</dbReference>
<evidence type="ECO:0000259" key="3">
    <source>
        <dbReference type="Pfam" id="PF13556"/>
    </source>
</evidence>
<dbReference type="InterPro" id="IPR051448">
    <property type="entry name" value="CdaR-like_regulators"/>
</dbReference>
<proteinExistence type="inferred from homology"/>
<feature type="domain" description="CdaR GGDEF-like" evidence="4">
    <location>
        <begin position="145"/>
        <end position="275"/>
    </location>
</feature>
<dbReference type="InterPro" id="IPR042070">
    <property type="entry name" value="PucR_C-HTH_sf"/>
</dbReference>
<evidence type="ECO:0000313" key="6">
    <source>
        <dbReference type="Proteomes" id="UP000586067"/>
    </source>
</evidence>
<dbReference type="InterPro" id="IPR025736">
    <property type="entry name" value="PucR_C-HTH_dom"/>
</dbReference>
<comment type="caution">
    <text evidence="5">The sequence shown here is derived from an EMBL/GenBank/DDBJ whole genome shotgun (WGS) entry which is preliminary data.</text>
</comment>
<dbReference type="PANTHER" id="PTHR33744:SF15">
    <property type="entry name" value="CARBOHYDRATE DIACID REGULATOR"/>
    <property type="match status" value="1"/>
</dbReference>
<gene>
    <name evidence="5" type="ORF">HGG82_05875</name>
</gene>
<evidence type="ECO:0000259" key="4">
    <source>
        <dbReference type="Pfam" id="PF17853"/>
    </source>
</evidence>
<reference evidence="5 6" key="1">
    <citation type="submission" date="2020-04" db="EMBL/GenBank/DDBJ databases">
        <title>Marinomonas sp. M1K-6 isolated from the deep seawater of the Mariana Trench.</title>
        <authorList>
            <person name="Li Y."/>
        </authorList>
    </citation>
    <scope>NUCLEOTIDE SEQUENCE [LARGE SCALE GENOMIC DNA]</scope>
    <source>
        <strain evidence="5 6">M1K-6</strain>
    </source>
</reference>
<evidence type="ECO:0000259" key="2">
    <source>
        <dbReference type="Pfam" id="PF05651"/>
    </source>
</evidence>
<dbReference type="EMBL" id="JABAEK010000004">
    <property type="protein sequence ID" value="NLQ17152.1"/>
    <property type="molecule type" value="Genomic_DNA"/>
</dbReference>
<dbReference type="InterPro" id="IPR041522">
    <property type="entry name" value="CdaR_GGDEF"/>
</dbReference>
<evidence type="ECO:0000313" key="5">
    <source>
        <dbReference type="EMBL" id="NLQ17152.1"/>
    </source>
</evidence>
<dbReference type="Proteomes" id="UP000586067">
    <property type="component" value="Unassembled WGS sequence"/>
</dbReference>
<dbReference type="PANTHER" id="PTHR33744">
    <property type="entry name" value="CARBOHYDRATE DIACID REGULATOR"/>
    <property type="match status" value="1"/>
</dbReference>
<name>A0A847R0T6_9GAMM</name>
<comment type="similarity">
    <text evidence="1">Belongs to the CdaR family.</text>
</comment>
<organism evidence="5 6">
    <name type="scientific">Marinomonas profundi</name>
    <dbReference type="NCBI Taxonomy" id="2726122"/>
    <lineage>
        <taxon>Bacteria</taxon>
        <taxon>Pseudomonadati</taxon>
        <taxon>Pseudomonadota</taxon>
        <taxon>Gammaproteobacteria</taxon>
        <taxon>Oceanospirillales</taxon>
        <taxon>Oceanospirillaceae</taxon>
        <taxon>Marinomonas</taxon>
    </lineage>
</organism>
<dbReference type="RefSeq" id="WP_168823732.1">
    <property type="nucleotide sequence ID" value="NZ_CP073013.1"/>
</dbReference>